<protein>
    <submittedName>
        <fullName evidence="3">AAA family ATPase</fullName>
    </submittedName>
</protein>
<dbReference type="InterPro" id="IPR011579">
    <property type="entry name" value="ATPase_dom"/>
</dbReference>
<dbReference type="SUPFAM" id="SSF52980">
    <property type="entry name" value="Restriction endonuclease-like"/>
    <property type="match status" value="1"/>
</dbReference>
<evidence type="ECO:0000259" key="1">
    <source>
        <dbReference type="Pfam" id="PF01637"/>
    </source>
</evidence>
<sequence>MMTEIFRGRQAELKILRKKFAVPGFMMTVLYGRRRIGKTMLINKFMQEQDCKCISFTSVERGETELLSLMTESVLSALAPELLGNISFNSFETLFEYIGKSAEKERIIFFIDEYPYLAKQCPYIQSVLQKVIDTKWKSTQLFFILCGSLVSFMKDEVLAESAPLHGRSNLELKLKPFNYLETAEFLEKYSLEDKAIAYGLTNGVAKYIEQFDPGLSLEKNILEQFYSIGGYFSEEQIKTIVSSERQNPGLYNSIISAVATGHTKHNEIGGFVGTEDINYPLKVLCNAEILEKRMSKRPYYVLNDSMTEFWFRYVNRATSLINAGNGAAYYYAHVKNNLHDFMGKIFEKMAKEFLMLHAGKDDFPILTEITDFQDTVKNESKELIPIEIDLQGKSGKNILLLGECKFKNSPFDKTEYEKLLEKIKYIPATHPLICIFSLGGFTEYVKDNAKNCKLISIEDMYHS</sequence>
<dbReference type="AlphaFoldDB" id="A0A930GVY3"/>
<gene>
    <name evidence="3" type="ORF">HXM90_06000</name>
</gene>
<dbReference type="RefSeq" id="WP_304071780.1">
    <property type="nucleotide sequence ID" value="NZ_JABZRA010000075.1"/>
</dbReference>
<feature type="domain" description="DUF234" evidence="2">
    <location>
        <begin position="310"/>
        <end position="409"/>
    </location>
</feature>
<dbReference type="Gene3D" id="3.40.50.300">
    <property type="entry name" value="P-loop containing nucleotide triphosphate hydrolases"/>
    <property type="match status" value="1"/>
</dbReference>
<dbReference type="InterPro" id="IPR004256">
    <property type="entry name" value="DUF234"/>
</dbReference>
<dbReference type="SUPFAM" id="SSF52540">
    <property type="entry name" value="P-loop containing nucleoside triphosphate hydrolases"/>
    <property type="match status" value="1"/>
</dbReference>
<dbReference type="GO" id="GO:0005524">
    <property type="term" value="F:ATP binding"/>
    <property type="evidence" value="ECO:0007669"/>
    <property type="project" value="InterPro"/>
</dbReference>
<evidence type="ECO:0000259" key="2">
    <source>
        <dbReference type="Pfam" id="PF03008"/>
    </source>
</evidence>
<accession>A0A930GVY3</accession>
<dbReference type="InterPro" id="IPR011335">
    <property type="entry name" value="Restrct_endonuc-II-like"/>
</dbReference>
<feature type="domain" description="ATPase" evidence="1">
    <location>
        <begin position="6"/>
        <end position="211"/>
    </location>
</feature>
<evidence type="ECO:0000313" key="3">
    <source>
        <dbReference type="EMBL" id="MBF1272955.1"/>
    </source>
</evidence>
<dbReference type="PANTHER" id="PTHR34704:SF1">
    <property type="entry name" value="ATPASE"/>
    <property type="match status" value="1"/>
</dbReference>
<dbReference type="InterPro" id="IPR027417">
    <property type="entry name" value="P-loop_NTPase"/>
</dbReference>
<evidence type="ECO:0000313" key="4">
    <source>
        <dbReference type="Proteomes" id="UP000775770"/>
    </source>
</evidence>
<comment type="caution">
    <text evidence="3">The sequence shown here is derived from an EMBL/GenBank/DDBJ whole genome shotgun (WGS) entry which is preliminary data.</text>
</comment>
<proteinExistence type="predicted"/>
<organism evidence="3 4">
    <name type="scientific">Oribacterium sinus</name>
    <dbReference type="NCBI Taxonomy" id="237576"/>
    <lineage>
        <taxon>Bacteria</taxon>
        <taxon>Bacillati</taxon>
        <taxon>Bacillota</taxon>
        <taxon>Clostridia</taxon>
        <taxon>Lachnospirales</taxon>
        <taxon>Lachnospiraceae</taxon>
        <taxon>Oribacterium</taxon>
    </lineage>
</organism>
<dbReference type="EMBL" id="JABZRA010000075">
    <property type="protein sequence ID" value="MBF1272955.1"/>
    <property type="molecule type" value="Genomic_DNA"/>
</dbReference>
<name>A0A930GVY3_9FIRM</name>
<dbReference type="Pfam" id="PF03008">
    <property type="entry name" value="DUF234"/>
    <property type="match status" value="1"/>
</dbReference>
<dbReference type="PANTHER" id="PTHR34704">
    <property type="entry name" value="ATPASE"/>
    <property type="match status" value="1"/>
</dbReference>
<dbReference type="Proteomes" id="UP000775770">
    <property type="component" value="Unassembled WGS sequence"/>
</dbReference>
<reference evidence="3" key="1">
    <citation type="submission" date="2020-04" db="EMBL/GenBank/DDBJ databases">
        <title>Deep metagenomics examines the oral microbiome during advanced dental caries in children, revealing novel taxa and co-occurrences with host molecules.</title>
        <authorList>
            <person name="Baker J.L."/>
            <person name="Morton J.T."/>
            <person name="Dinis M."/>
            <person name="Alvarez R."/>
            <person name="Tran N.C."/>
            <person name="Knight R."/>
            <person name="Edlund A."/>
        </authorList>
    </citation>
    <scope>NUCLEOTIDE SEQUENCE</scope>
    <source>
        <strain evidence="3">JCVI_38_bin.19</strain>
    </source>
</reference>
<dbReference type="Pfam" id="PF01637">
    <property type="entry name" value="ATPase_2"/>
    <property type="match status" value="1"/>
</dbReference>